<dbReference type="CDD" id="cd12148">
    <property type="entry name" value="fungal_TF_MHR"/>
    <property type="match status" value="1"/>
</dbReference>
<keyword evidence="9" id="KW-1185">Reference proteome</keyword>
<dbReference type="InParanoid" id="D8Q5U5"/>
<dbReference type="STRING" id="578458.D8Q5U5"/>
<feature type="compositionally biased region" description="Low complexity" evidence="6">
    <location>
        <begin position="622"/>
        <end position="653"/>
    </location>
</feature>
<gene>
    <name evidence="8" type="ORF">SCHCODRAFT_68216</name>
</gene>
<evidence type="ECO:0000256" key="4">
    <source>
        <dbReference type="ARBA" id="ARBA00023163"/>
    </source>
</evidence>
<dbReference type="Pfam" id="PF04082">
    <property type="entry name" value="Fungal_trans"/>
    <property type="match status" value="1"/>
</dbReference>
<dbReference type="HOGENOM" id="CLU_004538_0_1_1"/>
<dbReference type="GO" id="GO:0005634">
    <property type="term" value="C:nucleus"/>
    <property type="evidence" value="ECO:0007669"/>
    <property type="project" value="UniProtKB-SubCell"/>
</dbReference>
<evidence type="ECO:0000256" key="3">
    <source>
        <dbReference type="ARBA" id="ARBA00023125"/>
    </source>
</evidence>
<dbReference type="InterPro" id="IPR007219">
    <property type="entry name" value="XnlR_reg_dom"/>
</dbReference>
<evidence type="ECO:0000259" key="7">
    <source>
        <dbReference type="SMART" id="SM00906"/>
    </source>
</evidence>
<feature type="domain" description="Xylanolytic transcriptional activator regulatory" evidence="7">
    <location>
        <begin position="317"/>
        <end position="394"/>
    </location>
</feature>
<keyword evidence="3" id="KW-0238">DNA-binding</keyword>
<dbReference type="GO" id="GO:0006351">
    <property type="term" value="P:DNA-templated transcription"/>
    <property type="evidence" value="ECO:0007669"/>
    <property type="project" value="InterPro"/>
</dbReference>
<dbReference type="OMA" id="MQIGLHQ"/>
<dbReference type="eggNOG" id="ENOG502SKDZ">
    <property type="taxonomic scope" value="Eukaryota"/>
</dbReference>
<dbReference type="EMBL" id="GL377306">
    <property type="protein sequence ID" value="EFI97469.1"/>
    <property type="molecule type" value="Genomic_DNA"/>
</dbReference>
<evidence type="ECO:0000313" key="9">
    <source>
        <dbReference type="Proteomes" id="UP000007431"/>
    </source>
</evidence>
<keyword evidence="2" id="KW-0805">Transcription regulation</keyword>
<name>D8Q5U5_SCHCM</name>
<evidence type="ECO:0000256" key="6">
    <source>
        <dbReference type="SAM" id="MobiDB-lite"/>
    </source>
</evidence>
<accession>D8Q5U5</accession>
<dbReference type="GO" id="GO:0008270">
    <property type="term" value="F:zinc ion binding"/>
    <property type="evidence" value="ECO:0007669"/>
    <property type="project" value="InterPro"/>
</dbReference>
<dbReference type="GO" id="GO:0000976">
    <property type="term" value="F:transcription cis-regulatory region binding"/>
    <property type="evidence" value="ECO:0007669"/>
    <property type="project" value="TreeGrafter"/>
</dbReference>
<dbReference type="OrthoDB" id="39175at2759"/>
<dbReference type="KEGG" id="scm:SCHCO_02502848"/>
<evidence type="ECO:0000313" key="8">
    <source>
        <dbReference type="EMBL" id="EFI97469.1"/>
    </source>
</evidence>
<sequence>MGQLEQLGHAPRSANGSNSARTSPMVSPSSLPCELESTSSRERVAPAVEEWMAKARERIDDFISVAGSAPISYVQDDADGSDDEYEDSEYEFAIVDYNGEVTTPEVAASRRDSAPNGVPTKKRTYSGKLATLPSEAAPYGLMANLSLKAHPRRVGSQGEVMQSPEEDSELSIANDDFFRKRSVLEASPGPDAERPRETAVFEYPAILARGIITPDIAESLFSICFGTMNQSVSLLDPVLYTAPRTCVRSPFLFTVICALASRFHPDHLKVYPQLMRFAHLAAGTALISGTKTVDMCHAFILLSLYPMPTKRWEDDRSWIFLGTAIRIAMDLNLQYPNTAKPQNENHAREMLNRTRLWINCYNLDRSMGSQYGKAPVINQADYTATHTHDWWRSSPYNLQNFDIHLCAYNADLRALSGFIRKVYSNPDHPMGLNKDVDLEQLSMESDDEIQALQKEWMGIIEQTDMTDSQNRFRAGLLRLAWSYARLAVLSYGFQHAFGRTNADENPFLMRCFTAAKDVVTSALDGLSQPDQKLYLRHGPEAQKVFVTFAASFLVKLLQPKFSHYFDYDRRVEIHGLVTRVIDFLSSPDIAVDDQHGPKLHARFLKGLLASPLAQVTQVRRTSSQSKSSHNSPPAAASSPESTTGMPTPATAATSFNDFTPINPFAQSAHTMGTATGDGANFNLEDMFSPPLQYDAAIFARMQELPAQWSDIAGMSTLPEQMMPERADVRGGGEVDWFTQLQNLSAQTPQSADWQYWPSQ</sequence>
<dbReference type="PANTHER" id="PTHR31845">
    <property type="entry name" value="FINGER DOMAIN PROTEIN, PUTATIVE-RELATED"/>
    <property type="match status" value="1"/>
</dbReference>
<proteinExistence type="predicted"/>
<evidence type="ECO:0000256" key="5">
    <source>
        <dbReference type="ARBA" id="ARBA00023242"/>
    </source>
</evidence>
<evidence type="ECO:0000256" key="2">
    <source>
        <dbReference type="ARBA" id="ARBA00023015"/>
    </source>
</evidence>
<feature type="region of interest" description="Disordered" evidence="6">
    <location>
        <begin position="618"/>
        <end position="656"/>
    </location>
</feature>
<comment type="subcellular location">
    <subcellularLocation>
        <location evidence="1">Nucleus</location>
    </subcellularLocation>
</comment>
<dbReference type="VEuPathDB" id="FungiDB:SCHCODRAFT_02502848"/>
<feature type="region of interest" description="Disordered" evidence="6">
    <location>
        <begin position="104"/>
        <end position="124"/>
    </location>
</feature>
<protein>
    <recommendedName>
        <fullName evidence="7">Xylanolytic transcriptional activator regulatory domain-containing protein</fullName>
    </recommendedName>
</protein>
<evidence type="ECO:0000256" key="1">
    <source>
        <dbReference type="ARBA" id="ARBA00004123"/>
    </source>
</evidence>
<dbReference type="AlphaFoldDB" id="D8Q5U5"/>
<dbReference type="SMART" id="SM00906">
    <property type="entry name" value="Fungal_trans"/>
    <property type="match status" value="1"/>
</dbReference>
<keyword evidence="4" id="KW-0804">Transcription</keyword>
<organism evidence="9">
    <name type="scientific">Schizophyllum commune (strain H4-8 / FGSC 9210)</name>
    <name type="common">Split gill fungus</name>
    <dbReference type="NCBI Taxonomy" id="578458"/>
    <lineage>
        <taxon>Eukaryota</taxon>
        <taxon>Fungi</taxon>
        <taxon>Dikarya</taxon>
        <taxon>Basidiomycota</taxon>
        <taxon>Agaricomycotina</taxon>
        <taxon>Agaricomycetes</taxon>
        <taxon>Agaricomycetidae</taxon>
        <taxon>Agaricales</taxon>
        <taxon>Schizophyllaceae</taxon>
        <taxon>Schizophyllum</taxon>
    </lineage>
</organism>
<dbReference type="GO" id="GO:0000981">
    <property type="term" value="F:DNA-binding transcription factor activity, RNA polymerase II-specific"/>
    <property type="evidence" value="ECO:0007669"/>
    <property type="project" value="TreeGrafter"/>
</dbReference>
<dbReference type="Proteomes" id="UP000007431">
    <property type="component" value="Unassembled WGS sequence"/>
</dbReference>
<dbReference type="RefSeq" id="XP_003032372.1">
    <property type="nucleotide sequence ID" value="XM_003032326.1"/>
</dbReference>
<dbReference type="PANTHER" id="PTHR31845:SF19">
    <property type="entry name" value="TRANSCRIPTION FACTOR DOMAIN-CONTAINING PROTEIN"/>
    <property type="match status" value="1"/>
</dbReference>
<reference evidence="8 9" key="1">
    <citation type="journal article" date="2010" name="Nat. Biotechnol.">
        <title>Genome sequence of the model mushroom Schizophyllum commune.</title>
        <authorList>
            <person name="Ohm R.A."/>
            <person name="de Jong J.F."/>
            <person name="Lugones L.G."/>
            <person name="Aerts A."/>
            <person name="Kothe E."/>
            <person name="Stajich J.E."/>
            <person name="de Vries R.P."/>
            <person name="Record E."/>
            <person name="Levasseur A."/>
            <person name="Baker S.E."/>
            <person name="Bartholomew K.A."/>
            <person name="Coutinho P.M."/>
            <person name="Erdmann S."/>
            <person name="Fowler T.J."/>
            <person name="Gathman A.C."/>
            <person name="Lombard V."/>
            <person name="Henrissat B."/>
            <person name="Knabe N."/>
            <person name="Kuees U."/>
            <person name="Lilly W.W."/>
            <person name="Lindquist E."/>
            <person name="Lucas S."/>
            <person name="Magnuson J.K."/>
            <person name="Piumi F."/>
            <person name="Raudaskoski M."/>
            <person name="Salamov A."/>
            <person name="Schmutz J."/>
            <person name="Schwarze F.W.M.R."/>
            <person name="vanKuyk P.A."/>
            <person name="Horton J.S."/>
            <person name="Grigoriev I.V."/>
            <person name="Woesten H.A.B."/>
        </authorList>
    </citation>
    <scope>NUCLEOTIDE SEQUENCE [LARGE SCALE GENOMIC DNA]</scope>
    <source>
        <strain evidence="9">H4-8 / FGSC 9210</strain>
    </source>
</reference>
<keyword evidence="5" id="KW-0539">Nucleus</keyword>
<feature type="region of interest" description="Disordered" evidence="6">
    <location>
        <begin position="1"/>
        <end position="44"/>
    </location>
</feature>
<dbReference type="InterPro" id="IPR051089">
    <property type="entry name" value="prtT"/>
</dbReference>
<dbReference type="GeneID" id="9590014"/>
<feature type="compositionally biased region" description="Polar residues" evidence="6">
    <location>
        <begin position="14"/>
        <end position="30"/>
    </location>
</feature>